<evidence type="ECO:0000313" key="3">
    <source>
        <dbReference type="EMBL" id="KAK5640001.1"/>
    </source>
</evidence>
<dbReference type="AlphaFoldDB" id="A0AAN7V6X9"/>
<keyword evidence="2" id="KW-0812">Transmembrane</keyword>
<reference evidence="3 4" key="1">
    <citation type="journal article" date="2024" name="Insects">
        <title>An Improved Chromosome-Level Genome Assembly of the Firefly Pyrocoelia pectoralis.</title>
        <authorList>
            <person name="Fu X."/>
            <person name="Meyer-Rochow V.B."/>
            <person name="Ballantyne L."/>
            <person name="Zhu X."/>
        </authorList>
    </citation>
    <scope>NUCLEOTIDE SEQUENCE [LARGE SCALE GENOMIC DNA]</scope>
    <source>
        <strain evidence="3">XCY_ONT2</strain>
    </source>
</reference>
<feature type="transmembrane region" description="Helical" evidence="2">
    <location>
        <begin position="100"/>
        <end position="119"/>
    </location>
</feature>
<protein>
    <submittedName>
        <fullName evidence="3">Uncharacterized protein</fullName>
    </submittedName>
</protein>
<dbReference type="GO" id="GO:0016887">
    <property type="term" value="F:ATP hydrolysis activity"/>
    <property type="evidence" value="ECO:0007669"/>
    <property type="project" value="InterPro"/>
</dbReference>
<dbReference type="InterPro" id="IPR010448">
    <property type="entry name" value="Torsin"/>
</dbReference>
<name>A0AAN7V6X9_9COLE</name>
<dbReference type="Proteomes" id="UP001329430">
    <property type="component" value="Chromosome 8"/>
</dbReference>
<gene>
    <name evidence="3" type="ORF">RI129_010812</name>
</gene>
<comment type="similarity">
    <text evidence="1">Belongs to the ClpA/ClpB family. Torsin subfamily.</text>
</comment>
<sequence length="351" mass="40563">MLRNRYLNFKRLIVIRQAFTNGQISQQIFYQESYANFKQPERIRDNLNETFTPEPMDVDTNCDNVPKVKRRLNITNPTISETQSYLEQIDPPVISAFGKLLLVLLSICAFSMTGLMIYGERYITINRLSQFNHLQSDLEANLLGQREAIKLIVNSINVINSQHGVSKIMTFVGTTGVGKTFAANIIKRHFISDHVHEIRREDLHKLVLDNVVINKLDVCCCNLIILDNLKGEDLSNVVQFINSLPTEQYSLIILPIFNVHHTDDGVTYKINKTEYQNIRLTIDNVGIDFDLVIFFEPAQDVVQDWLYRKLKQQGTAEDRYDFIIKDLLKDNQVKNRGFKGLEKKLSLIHMQ</sequence>
<keyword evidence="2" id="KW-0472">Membrane</keyword>
<evidence type="ECO:0000313" key="4">
    <source>
        <dbReference type="Proteomes" id="UP001329430"/>
    </source>
</evidence>
<dbReference type="GO" id="GO:0012505">
    <property type="term" value="C:endomembrane system"/>
    <property type="evidence" value="ECO:0007669"/>
    <property type="project" value="UniProtKB-ARBA"/>
</dbReference>
<comment type="caution">
    <text evidence="3">The sequence shown here is derived from an EMBL/GenBank/DDBJ whole genome shotgun (WGS) entry which is preliminary data.</text>
</comment>
<dbReference type="Gene3D" id="3.40.50.300">
    <property type="entry name" value="P-loop containing nucleotide triphosphate hydrolases"/>
    <property type="match status" value="1"/>
</dbReference>
<proteinExistence type="inferred from homology"/>
<dbReference type="EMBL" id="JAVRBK010000008">
    <property type="protein sequence ID" value="KAK5640001.1"/>
    <property type="molecule type" value="Genomic_DNA"/>
</dbReference>
<organism evidence="3 4">
    <name type="scientific">Pyrocoelia pectoralis</name>
    <dbReference type="NCBI Taxonomy" id="417401"/>
    <lineage>
        <taxon>Eukaryota</taxon>
        <taxon>Metazoa</taxon>
        <taxon>Ecdysozoa</taxon>
        <taxon>Arthropoda</taxon>
        <taxon>Hexapoda</taxon>
        <taxon>Insecta</taxon>
        <taxon>Pterygota</taxon>
        <taxon>Neoptera</taxon>
        <taxon>Endopterygota</taxon>
        <taxon>Coleoptera</taxon>
        <taxon>Polyphaga</taxon>
        <taxon>Elateriformia</taxon>
        <taxon>Elateroidea</taxon>
        <taxon>Lampyridae</taxon>
        <taxon>Lampyrinae</taxon>
        <taxon>Pyrocoelia</taxon>
    </lineage>
</organism>
<dbReference type="InterPro" id="IPR027417">
    <property type="entry name" value="P-loop_NTPase"/>
</dbReference>
<keyword evidence="4" id="KW-1185">Reference proteome</keyword>
<evidence type="ECO:0000256" key="1">
    <source>
        <dbReference type="ARBA" id="ARBA00006235"/>
    </source>
</evidence>
<dbReference type="SUPFAM" id="SSF52540">
    <property type="entry name" value="P-loop containing nucleoside triphosphate hydrolases"/>
    <property type="match status" value="1"/>
</dbReference>
<accession>A0AAN7V6X9</accession>
<evidence type="ECO:0000256" key="2">
    <source>
        <dbReference type="SAM" id="Phobius"/>
    </source>
</evidence>
<keyword evidence="2" id="KW-1133">Transmembrane helix</keyword>
<dbReference type="GO" id="GO:0005737">
    <property type="term" value="C:cytoplasm"/>
    <property type="evidence" value="ECO:0007669"/>
    <property type="project" value="UniProtKB-ARBA"/>
</dbReference>
<dbReference type="Pfam" id="PF06309">
    <property type="entry name" value="Torsin"/>
    <property type="match status" value="1"/>
</dbReference>
<dbReference type="GO" id="GO:0005524">
    <property type="term" value="F:ATP binding"/>
    <property type="evidence" value="ECO:0007669"/>
    <property type="project" value="InterPro"/>
</dbReference>